<protein>
    <submittedName>
        <fullName evidence="2">Tudor domain-containing protein</fullName>
    </submittedName>
</protein>
<sequence length="390" mass="43417">MPSSILIDFDGMRKEFEAPDVPGPWQKGVEVVVGDAPIAKVTLMSETKQELVKTFKFRTNKRRRVVITVTVDANNETDASLLTVEADGVAIDDAHRHEIVTLDSNAECYLYTKTSETVIVPRSSDNGATLEQIDAAAVAAAAIAPPCPGRVAVMAPYTNDFTIRSRMYQALEAVGYTKIHCPEMSSPFMTSALHGLKPKHEIGDLVGVLYCDSNIVMVCRKTQNGYDFVDHPVGPQMLRLMYPQVKQLIGFLSSVEPVPESKLRLLAASFDPIPVSFVNYEGSYMLPYLWNMVESGNMDGYLVTTATQCSFRICYKRKERLISAETDLLPWAKTVKVNVGDAAEVTIYMKFQLEEALVKQFKFKEKKNRKVSISISIDDARLPKIELVTL</sequence>
<evidence type="ECO:0000313" key="1">
    <source>
        <dbReference type="Proteomes" id="UP000492821"/>
    </source>
</evidence>
<dbReference type="Proteomes" id="UP000492821">
    <property type="component" value="Unassembled WGS sequence"/>
</dbReference>
<dbReference type="AlphaFoldDB" id="A0A7E4W5C4"/>
<evidence type="ECO:0000313" key="2">
    <source>
        <dbReference type="WBParaSite" id="Pan_g6526.t1"/>
    </source>
</evidence>
<reference evidence="2" key="2">
    <citation type="submission" date="2020-10" db="UniProtKB">
        <authorList>
            <consortium name="WormBaseParasite"/>
        </authorList>
    </citation>
    <scope>IDENTIFICATION</scope>
</reference>
<keyword evidence="1" id="KW-1185">Reference proteome</keyword>
<name>A0A7E4W5C4_PANRE</name>
<proteinExistence type="predicted"/>
<accession>A0A7E4W5C4</accession>
<organism evidence="1 2">
    <name type="scientific">Panagrellus redivivus</name>
    <name type="common">Microworm</name>
    <dbReference type="NCBI Taxonomy" id="6233"/>
    <lineage>
        <taxon>Eukaryota</taxon>
        <taxon>Metazoa</taxon>
        <taxon>Ecdysozoa</taxon>
        <taxon>Nematoda</taxon>
        <taxon>Chromadorea</taxon>
        <taxon>Rhabditida</taxon>
        <taxon>Tylenchina</taxon>
        <taxon>Panagrolaimomorpha</taxon>
        <taxon>Panagrolaimoidea</taxon>
        <taxon>Panagrolaimidae</taxon>
        <taxon>Panagrellus</taxon>
    </lineage>
</organism>
<dbReference type="WBParaSite" id="Pan_g6526.t1">
    <property type="protein sequence ID" value="Pan_g6526.t1"/>
    <property type="gene ID" value="Pan_g6526"/>
</dbReference>
<reference evidence="1" key="1">
    <citation type="journal article" date="2013" name="Genetics">
        <title>The draft genome and transcriptome of Panagrellus redivivus are shaped by the harsh demands of a free-living lifestyle.</title>
        <authorList>
            <person name="Srinivasan J."/>
            <person name="Dillman A.R."/>
            <person name="Macchietto M.G."/>
            <person name="Heikkinen L."/>
            <person name="Lakso M."/>
            <person name="Fracchia K.M."/>
            <person name="Antoshechkin I."/>
            <person name="Mortazavi A."/>
            <person name="Wong G."/>
            <person name="Sternberg P.W."/>
        </authorList>
    </citation>
    <scope>NUCLEOTIDE SEQUENCE [LARGE SCALE GENOMIC DNA]</scope>
    <source>
        <strain evidence="1">MT8872</strain>
    </source>
</reference>